<name>A0A2W5NDH5_RHOSU</name>
<proteinExistence type="predicted"/>
<keyword evidence="1" id="KW-0732">Signal</keyword>
<dbReference type="EMBL" id="QFPW01000004">
    <property type="protein sequence ID" value="PZQ50488.1"/>
    <property type="molecule type" value="Genomic_DNA"/>
</dbReference>
<gene>
    <name evidence="2" type="ORF">DI556_08025</name>
</gene>
<reference evidence="2 3" key="1">
    <citation type="submission" date="2017-08" db="EMBL/GenBank/DDBJ databases">
        <title>Infants hospitalized years apart are colonized by the same room-sourced microbial strains.</title>
        <authorList>
            <person name="Brooks B."/>
            <person name="Olm M.R."/>
            <person name="Firek B.A."/>
            <person name="Baker R."/>
            <person name="Thomas B.C."/>
            <person name="Morowitz M.J."/>
            <person name="Banfield J.F."/>
        </authorList>
    </citation>
    <scope>NUCLEOTIDE SEQUENCE [LARGE SCALE GENOMIC DNA]</scope>
    <source>
        <strain evidence="2">S2_005_002_R2_34</strain>
    </source>
</reference>
<protein>
    <submittedName>
        <fullName evidence="2">Uncharacterized protein</fullName>
    </submittedName>
</protein>
<feature type="signal peptide" evidence="1">
    <location>
        <begin position="1"/>
        <end position="28"/>
    </location>
</feature>
<evidence type="ECO:0000313" key="2">
    <source>
        <dbReference type="EMBL" id="PZQ50488.1"/>
    </source>
</evidence>
<dbReference type="Proteomes" id="UP000249185">
    <property type="component" value="Unassembled WGS sequence"/>
</dbReference>
<evidence type="ECO:0000313" key="3">
    <source>
        <dbReference type="Proteomes" id="UP000249185"/>
    </source>
</evidence>
<sequence length="170" mass="18234">MAGLGKLGAMRHALRLAAPLLLASTALAAAQQGPDYLDDRSDGPSMVRSYYNAIDRQEYARAYAYFGDAPPVATYDAFAKGYADTTKTELRLGPDQPDADMGGVTHSVGVVLRGTKADGSAEVFSGCYQVRQPAWWKTDPPVFSPLHIGEAHLAPTTEAFERAVIPDCLD</sequence>
<comment type="caution">
    <text evidence="2">The sequence shown here is derived from an EMBL/GenBank/DDBJ whole genome shotgun (WGS) entry which is preliminary data.</text>
</comment>
<feature type="chain" id="PRO_5016089416" evidence="1">
    <location>
        <begin position="29"/>
        <end position="170"/>
    </location>
</feature>
<dbReference type="AlphaFoldDB" id="A0A2W5NDH5"/>
<accession>A0A2W5NDH5</accession>
<evidence type="ECO:0000256" key="1">
    <source>
        <dbReference type="SAM" id="SignalP"/>
    </source>
</evidence>
<organism evidence="2 3">
    <name type="scientific">Rhodovulum sulfidophilum</name>
    <name type="common">Rhodobacter sulfidophilus</name>
    <dbReference type="NCBI Taxonomy" id="35806"/>
    <lineage>
        <taxon>Bacteria</taxon>
        <taxon>Pseudomonadati</taxon>
        <taxon>Pseudomonadota</taxon>
        <taxon>Alphaproteobacteria</taxon>
        <taxon>Rhodobacterales</taxon>
        <taxon>Paracoccaceae</taxon>
        <taxon>Rhodovulum</taxon>
    </lineage>
</organism>